<evidence type="ECO:0000313" key="5">
    <source>
        <dbReference type="Proteomes" id="UP000786387"/>
    </source>
</evidence>
<feature type="region of interest" description="Disordered" evidence="1">
    <location>
        <begin position="66"/>
        <end position="115"/>
    </location>
</feature>
<reference evidence="4 5" key="1">
    <citation type="submission" date="2020-02" db="EMBL/GenBank/DDBJ databases">
        <title>Synteny-based analysis reveals conserved mechanism for high triclosan tolerance in Pseudomonas, as well as instances of horizontal transfer.</title>
        <authorList>
            <person name="Mcfarland A.G."/>
            <person name="Bertucci H.K."/>
            <person name="Litmann E."/>
            <person name="Shen J."/>
            <person name="Huttenhower C."/>
            <person name="Hartmann E.M."/>
        </authorList>
    </citation>
    <scope>NUCLEOTIDE SEQUENCE [LARGE SCALE GENOMIC DNA]</scope>
    <source>
        <strain evidence="4 5">115A1</strain>
    </source>
</reference>
<evidence type="ECO:0000256" key="1">
    <source>
        <dbReference type="SAM" id="MobiDB-lite"/>
    </source>
</evidence>
<dbReference type="InterPro" id="IPR025392">
    <property type="entry name" value="DUF4124"/>
</dbReference>
<dbReference type="EMBL" id="JAAMRF010000003">
    <property type="protein sequence ID" value="MBA1273038.1"/>
    <property type="molecule type" value="Genomic_DNA"/>
</dbReference>
<dbReference type="Pfam" id="PF13511">
    <property type="entry name" value="DUF4124"/>
    <property type="match status" value="1"/>
</dbReference>
<keyword evidence="2" id="KW-0732">Signal</keyword>
<feature type="chain" id="PRO_5045989174" evidence="2">
    <location>
        <begin position="18"/>
        <end position="115"/>
    </location>
</feature>
<evidence type="ECO:0000256" key="2">
    <source>
        <dbReference type="SAM" id="SignalP"/>
    </source>
</evidence>
<protein>
    <submittedName>
        <fullName evidence="4">DUF4124 domain-containing protein</fullName>
    </submittedName>
</protein>
<evidence type="ECO:0000313" key="4">
    <source>
        <dbReference type="EMBL" id="MBA1273038.1"/>
    </source>
</evidence>
<proteinExistence type="predicted"/>
<accession>A0ABR5YYK5</accession>
<evidence type="ECO:0000259" key="3">
    <source>
        <dbReference type="Pfam" id="PF13511"/>
    </source>
</evidence>
<gene>
    <name evidence="4" type="ORF">G7026_06705</name>
</gene>
<dbReference type="Proteomes" id="UP000786387">
    <property type="component" value="Unassembled WGS sequence"/>
</dbReference>
<name>A0ABR5YYK5_9GAMM</name>
<comment type="caution">
    <text evidence="4">The sequence shown here is derived from an EMBL/GenBank/DDBJ whole genome shotgun (WGS) entry which is preliminary data.</text>
</comment>
<sequence>MRILLVLLFALPGWAHSATIFKCVGGDGHVTFSDRPCGVQGEETRLFEPKATNELPSAQEIEQLLGPASQSVYEVRGPNISDAPAPSGDLMPDNEPPPGITYGDPSGMRRNPAGL</sequence>
<organism evidence="4 5">
    <name type="scientific">Stutzerimonas azotifigens</name>
    <dbReference type="NCBI Taxonomy" id="291995"/>
    <lineage>
        <taxon>Bacteria</taxon>
        <taxon>Pseudomonadati</taxon>
        <taxon>Pseudomonadota</taxon>
        <taxon>Gammaproteobacteria</taxon>
        <taxon>Pseudomonadales</taxon>
        <taxon>Pseudomonadaceae</taxon>
        <taxon>Stutzerimonas</taxon>
    </lineage>
</organism>
<keyword evidence="5" id="KW-1185">Reference proteome</keyword>
<feature type="domain" description="DUF4124" evidence="3">
    <location>
        <begin position="8"/>
        <end position="44"/>
    </location>
</feature>
<feature type="signal peptide" evidence="2">
    <location>
        <begin position="1"/>
        <end position="17"/>
    </location>
</feature>
<dbReference type="RefSeq" id="WP_181069980.1">
    <property type="nucleotide sequence ID" value="NZ_JAAMRF010000003.1"/>
</dbReference>